<dbReference type="PIRSF" id="PIRSF020623">
    <property type="entry name" value="PaaX"/>
    <property type="match status" value="1"/>
</dbReference>
<evidence type="ECO:0000259" key="3">
    <source>
        <dbReference type="Pfam" id="PF20803"/>
    </source>
</evidence>
<dbReference type="Pfam" id="PF20803">
    <property type="entry name" value="PaaX_M"/>
    <property type="match status" value="1"/>
</dbReference>
<reference evidence="4 5" key="1">
    <citation type="submission" date="2020-04" db="EMBL/GenBank/DDBJ databases">
        <title>Paeniglutamicibacter sp. ANT13_2, a novel actinomycete isolated from sediment in Antarctica.</title>
        <authorList>
            <person name="Sakdapetsiri C."/>
            <person name="Pinyakong O."/>
        </authorList>
    </citation>
    <scope>NUCLEOTIDE SEQUENCE [LARGE SCALE GENOMIC DNA]</scope>
    <source>
        <strain evidence="4 5">ANT13_2</strain>
    </source>
</reference>
<sequence length="274" mass="30599">MLSELDDLDARPGSTTSLVRTIVGLYLREMGGWISSPHLISLMDTLGTSPQVTRTAISRLKKKGILDPQTRGDESGFALTVTGRGILARGDRRIFEPRSMASDDNWCILSYSIPEAQRERRHQLRKYLQGIGGGLMAPGLWIFPDYLREEVWEILRVLDLKNQATVVVSNTLEFTGTPQFMAAIWWDLKSLDAMHRSFLAQNGKAAHASKSSPADSFATYVRAIDSWRTIPYLDPGLPLSFLPEDWPGRASSKLFLNIQSGHAAAARKYMESLM</sequence>
<feature type="domain" description="Transcriptional repressor PaaX-like central Cas2-like" evidence="3">
    <location>
        <begin position="102"/>
        <end position="176"/>
    </location>
</feature>
<dbReference type="EMBL" id="JAAWVT010000006">
    <property type="protein sequence ID" value="NKG21752.1"/>
    <property type="molecule type" value="Genomic_DNA"/>
</dbReference>
<gene>
    <name evidence="4" type="ORF">HED64_13675</name>
</gene>
<feature type="domain" description="Transcriptional repressor PaaX-like C-terminal" evidence="2">
    <location>
        <begin position="186"/>
        <end position="271"/>
    </location>
</feature>
<dbReference type="Gene3D" id="3.30.70.2650">
    <property type="match status" value="1"/>
</dbReference>
<dbReference type="InterPro" id="IPR048846">
    <property type="entry name" value="PaaX-like_central"/>
</dbReference>
<protein>
    <submittedName>
        <fullName evidence="4">Regulator</fullName>
    </submittedName>
</protein>
<dbReference type="InterPro" id="IPR012906">
    <property type="entry name" value="PaaX-like_N"/>
</dbReference>
<dbReference type="Proteomes" id="UP000746595">
    <property type="component" value="Unassembled WGS sequence"/>
</dbReference>
<dbReference type="RefSeq" id="WP_168152580.1">
    <property type="nucleotide sequence ID" value="NZ_JAAWVT010000006.1"/>
</dbReference>
<accession>A0ABX1G8K4</accession>
<proteinExistence type="predicted"/>
<dbReference type="InterPro" id="IPR036388">
    <property type="entry name" value="WH-like_DNA-bd_sf"/>
</dbReference>
<evidence type="ECO:0000259" key="1">
    <source>
        <dbReference type="Pfam" id="PF07848"/>
    </source>
</evidence>
<evidence type="ECO:0000313" key="5">
    <source>
        <dbReference type="Proteomes" id="UP000746595"/>
    </source>
</evidence>
<name>A0ABX1G8K4_9MICC</name>
<dbReference type="InterPro" id="IPR011965">
    <property type="entry name" value="PaaX_trns_reg"/>
</dbReference>
<dbReference type="Pfam" id="PF08223">
    <property type="entry name" value="PaaX_C"/>
    <property type="match status" value="1"/>
</dbReference>
<dbReference type="Gene3D" id="1.10.10.10">
    <property type="entry name" value="Winged helix-like DNA-binding domain superfamily/Winged helix DNA-binding domain"/>
    <property type="match status" value="1"/>
</dbReference>
<comment type="caution">
    <text evidence="4">The sequence shown here is derived from an EMBL/GenBank/DDBJ whole genome shotgun (WGS) entry which is preliminary data.</text>
</comment>
<evidence type="ECO:0000259" key="2">
    <source>
        <dbReference type="Pfam" id="PF08223"/>
    </source>
</evidence>
<dbReference type="PANTHER" id="PTHR30319">
    <property type="entry name" value="PHENYLACETIC ACID REGULATOR-RELATED TRANSCRIPTIONAL REPRESSOR"/>
    <property type="match status" value="1"/>
</dbReference>
<dbReference type="Pfam" id="PF07848">
    <property type="entry name" value="PaaX"/>
    <property type="match status" value="1"/>
</dbReference>
<dbReference type="InterPro" id="IPR013225">
    <property type="entry name" value="PaaX_C"/>
</dbReference>
<organism evidence="4 5">
    <name type="scientific">Paeniglutamicibacter terrestris</name>
    <dbReference type="NCBI Taxonomy" id="2723403"/>
    <lineage>
        <taxon>Bacteria</taxon>
        <taxon>Bacillati</taxon>
        <taxon>Actinomycetota</taxon>
        <taxon>Actinomycetes</taxon>
        <taxon>Micrococcales</taxon>
        <taxon>Micrococcaceae</taxon>
        <taxon>Paeniglutamicibacter</taxon>
    </lineage>
</organism>
<feature type="domain" description="Transcriptional repressor PaaX-like N-terminal" evidence="1">
    <location>
        <begin position="15"/>
        <end position="80"/>
    </location>
</feature>
<evidence type="ECO:0000313" key="4">
    <source>
        <dbReference type="EMBL" id="NKG21752.1"/>
    </source>
</evidence>
<keyword evidence="5" id="KW-1185">Reference proteome</keyword>
<dbReference type="PANTHER" id="PTHR30319:SF1">
    <property type="entry name" value="TRANSCRIPTIONAL REPRESSOR PAAX"/>
    <property type="match status" value="1"/>
</dbReference>